<dbReference type="EMBL" id="MU266396">
    <property type="protein sequence ID" value="KAH7925747.1"/>
    <property type="molecule type" value="Genomic_DNA"/>
</dbReference>
<name>A0ACB8BJU4_9AGAM</name>
<protein>
    <submittedName>
        <fullName evidence="1">Uncharacterized protein</fullName>
    </submittedName>
</protein>
<comment type="caution">
    <text evidence="1">The sequence shown here is derived from an EMBL/GenBank/DDBJ whole genome shotgun (WGS) entry which is preliminary data.</text>
</comment>
<accession>A0ACB8BJU4</accession>
<proteinExistence type="predicted"/>
<sequence length="111" mass="12238">MPATPPPMILTRDITSPRSDYARSDADSSSPTPSPRILHPSPEMLAIDTSFRTSLQRARRVSDVSMLSADMGHGFWRDSSPEIESHGDLLSSMQNSMWGDMMAQAAEEEDV</sequence>
<gene>
    <name evidence="1" type="ORF">BV22DRAFT_1128787</name>
</gene>
<reference evidence="1" key="1">
    <citation type="journal article" date="2021" name="New Phytol.">
        <title>Evolutionary innovations through gain and loss of genes in the ectomycorrhizal Boletales.</title>
        <authorList>
            <person name="Wu G."/>
            <person name="Miyauchi S."/>
            <person name="Morin E."/>
            <person name="Kuo A."/>
            <person name="Drula E."/>
            <person name="Varga T."/>
            <person name="Kohler A."/>
            <person name="Feng B."/>
            <person name="Cao Y."/>
            <person name="Lipzen A."/>
            <person name="Daum C."/>
            <person name="Hundley H."/>
            <person name="Pangilinan J."/>
            <person name="Johnson J."/>
            <person name="Barry K."/>
            <person name="LaButti K."/>
            <person name="Ng V."/>
            <person name="Ahrendt S."/>
            <person name="Min B."/>
            <person name="Choi I.G."/>
            <person name="Park H."/>
            <person name="Plett J.M."/>
            <person name="Magnuson J."/>
            <person name="Spatafora J.W."/>
            <person name="Nagy L.G."/>
            <person name="Henrissat B."/>
            <person name="Grigoriev I.V."/>
            <person name="Yang Z.L."/>
            <person name="Xu J."/>
            <person name="Martin F.M."/>
        </authorList>
    </citation>
    <scope>NUCLEOTIDE SEQUENCE</scope>
    <source>
        <strain evidence="1">KUC20120723A-06</strain>
    </source>
</reference>
<evidence type="ECO:0000313" key="1">
    <source>
        <dbReference type="EMBL" id="KAH7925747.1"/>
    </source>
</evidence>
<evidence type="ECO:0000313" key="2">
    <source>
        <dbReference type="Proteomes" id="UP000790709"/>
    </source>
</evidence>
<dbReference type="Proteomes" id="UP000790709">
    <property type="component" value="Unassembled WGS sequence"/>
</dbReference>
<keyword evidence="2" id="KW-1185">Reference proteome</keyword>
<organism evidence="1 2">
    <name type="scientific">Leucogyrophana mollusca</name>
    <dbReference type="NCBI Taxonomy" id="85980"/>
    <lineage>
        <taxon>Eukaryota</taxon>
        <taxon>Fungi</taxon>
        <taxon>Dikarya</taxon>
        <taxon>Basidiomycota</taxon>
        <taxon>Agaricomycotina</taxon>
        <taxon>Agaricomycetes</taxon>
        <taxon>Agaricomycetidae</taxon>
        <taxon>Boletales</taxon>
        <taxon>Boletales incertae sedis</taxon>
        <taxon>Leucogyrophana</taxon>
    </lineage>
</organism>